<dbReference type="InterPro" id="IPR032698">
    <property type="entry name" value="SirB1_N"/>
</dbReference>
<dbReference type="PANTHER" id="PTHR31350:SF21">
    <property type="entry name" value="F-BOX ONLY PROTEIN 21"/>
    <property type="match status" value="1"/>
</dbReference>
<evidence type="ECO:0000256" key="1">
    <source>
        <dbReference type="ARBA" id="ARBA00007100"/>
    </source>
</evidence>
<comment type="caution">
    <text evidence="3">The sequence shown here is derived from an EMBL/GenBank/DDBJ whole genome shotgun (WGS) entry which is preliminary data.</text>
</comment>
<dbReference type="Pfam" id="PF13369">
    <property type="entry name" value="Transglut_core2"/>
    <property type="match status" value="1"/>
</dbReference>
<dbReference type="RefSeq" id="WP_101260445.1">
    <property type="nucleotide sequence ID" value="NZ_MVDD01000003.1"/>
</dbReference>
<gene>
    <name evidence="3" type="ORF">BZG02_05660</name>
</gene>
<dbReference type="AlphaFoldDB" id="A0A2N3I1W4"/>
<evidence type="ECO:0000313" key="3">
    <source>
        <dbReference type="EMBL" id="PKQ64302.1"/>
    </source>
</evidence>
<keyword evidence="4" id="KW-1185">Reference proteome</keyword>
<dbReference type="OrthoDB" id="188084at2"/>
<name>A0A2N3I1W4_9BACT</name>
<reference evidence="3 4" key="1">
    <citation type="journal article" date="2017" name="Front. Microbiol.">
        <title>Labilibaculum manganireducens gen. nov., sp. nov. and Labilibaculum filiforme sp. nov., Novel Bacteroidetes Isolated from Subsurface Sediments of the Baltic Sea.</title>
        <authorList>
            <person name="Vandieken V."/>
            <person name="Marshall I.P."/>
            <person name="Niemann H."/>
            <person name="Engelen B."/>
            <person name="Cypionka H."/>
        </authorList>
    </citation>
    <scope>NUCLEOTIDE SEQUENCE [LARGE SCALE GENOMIC DNA]</scope>
    <source>
        <strain evidence="3 4">59.16B</strain>
    </source>
</reference>
<organism evidence="3 4">
    <name type="scientific">Labilibaculum filiforme</name>
    <dbReference type="NCBI Taxonomy" id="1940526"/>
    <lineage>
        <taxon>Bacteria</taxon>
        <taxon>Pseudomonadati</taxon>
        <taxon>Bacteroidota</taxon>
        <taxon>Bacteroidia</taxon>
        <taxon>Marinilabiliales</taxon>
        <taxon>Marinifilaceae</taxon>
        <taxon>Labilibaculum</taxon>
    </lineage>
</organism>
<evidence type="ECO:0000313" key="4">
    <source>
        <dbReference type="Proteomes" id="UP000233535"/>
    </source>
</evidence>
<dbReference type="EMBL" id="MVDD01000003">
    <property type="protein sequence ID" value="PKQ64302.1"/>
    <property type="molecule type" value="Genomic_DNA"/>
</dbReference>
<protein>
    <recommendedName>
        <fullName evidence="2">Protein SirB1 N-terminal domain-containing protein</fullName>
    </recommendedName>
</protein>
<dbReference type="PANTHER" id="PTHR31350">
    <property type="entry name" value="SI:DKEY-261L7.2"/>
    <property type="match status" value="1"/>
</dbReference>
<comment type="similarity">
    <text evidence="1">Belongs to the UPF0162 family.</text>
</comment>
<accession>A0A2N3I1W4</accession>
<feature type="domain" description="Protein SirB1 N-terminal" evidence="2">
    <location>
        <begin position="102"/>
        <end position="260"/>
    </location>
</feature>
<dbReference type="Proteomes" id="UP000233535">
    <property type="component" value="Unassembled WGS sequence"/>
</dbReference>
<sequence>MNKNKLEALLSLLDDPDKIIHKSVEKELIELPVSTIPQLEDSWLESKSPLFQERVEIVINKIQFSTVKKEFIEWSTTKTPNLIDGAILVNKSYNPNLLIEPIRKSIQKIKEDVSLEINDDLSPLEKIKILNHFFFNIYNYQALSPNQPTNWDGDIGTVLSQKHGNSIIMAIIYAGIAQELNIPVYGINLPNSVLLCYKDEASKNSKKKNADSVLFYINPIDKGSVFNQKDLEQIIHSKNMENKLKFYKLASNTNMIKRLVQHEINVYQKLNLDSFIPNFKELFRSI</sequence>
<proteinExistence type="inferred from homology"/>
<evidence type="ECO:0000259" key="2">
    <source>
        <dbReference type="Pfam" id="PF13369"/>
    </source>
</evidence>